<dbReference type="OrthoDB" id="1844152at2759"/>
<protein>
    <recommendedName>
        <fullName evidence="8">Cytochrome P450</fullName>
    </recommendedName>
</protein>
<dbReference type="GO" id="GO:0020037">
    <property type="term" value="F:heme binding"/>
    <property type="evidence" value="ECO:0007669"/>
    <property type="project" value="InterPro"/>
</dbReference>
<dbReference type="SUPFAM" id="SSF48264">
    <property type="entry name" value="Cytochrome P450"/>
    <property type="match status" value="1"/>
</dbReference>
<evidence type="ECO:0000256" key="2">
    <source>
        <dbReference type="ARBA" id="ARBA00010617"/>
    </source>
</evidence>
<evidence type="ECO:0000313" key="6">
    <source>
        <dbReference type="EMBL" id="KAF5354807.1"/>
    </source>
</evidence>
<evidence type="ECO:0008006" key="8">
    <source>
        <dbReference type="Google" id="ProtNLM"/>
    </source>
</evidence>
<dbReference type="PANTHER" id="PTHR46206">
    <property type="entry name" value="CYTOCHROME P450"/>
    <property type="match status" value="1"/>
</dbReference>
<keyword evidence="3" id="KW-0479">Metal-binding</keyword>
<comment type="similarity">
    <text evidence="2">Belongs to the cytochrome P450 family.</text>
</comment>
<comment type="caution">
    <text evidence="6">The sequence shown here is derived from an EMBL/GenBank/DDBJ whole genome shotgun (WGS) entry which is preliminary data.</text>
</comment>
<evidence type="ECO:0000256" key="5">
    <source>
        <dbReference type="ARBA" id="ARBA00023004"/>
    </source>
</evidence>
<gene>
    <name evidence="6" type="ORF">D9756_005268</name>
</gene>
<dbReference type="InterPro" id="IPR001128">
    <property type="entry name" value="Cyt_P450"/>
</dbReference>
<keyword evidence="7" id="KW-1185">Reference proteome</keyword>
<evidence type="ECO:0000256" key="4">
    <source>
        <dbReference type="ARBA" id="ARBA00023002"/>
    </source>
</evidence>
<evidence type="ECO:0000256" key="1">
    <source>
        <dbReference type="ARBA" id="ARBA00001971"/>
    </source>
</evidence>
<accession>A0A8H5FZR9</accession>
<proteinExistence type="inferred from homology"/>
<dbReference type="GO" id="GO:0005506">
    <property type="term" value="F:iron ion binding"/>
    <property type="evidence" value="ECO:0007669"/>
    <property type="project" value="InterPro"/>
</dbReference>
<dbReference type="CDD" id="cd11041">
    <property type="entry name" value="CYP503A1-like"/>
    <property type="match status" value="1"/>
</dbReference>
<dbReference type="InterPro" id="IPR036396">
    <property type="entry name" value="Cyt_P450_sf"/>
</dbReference>
<dbReference type="Gene3D" id="1.10.630.10">
    <property type="entry name" value="Cytochrome P450"/>
    <property type="match status" value="1"/>
</dbReference>
<dbReference type="GO" id="GO:0004497">
    <property type="term" value="F:monooxygenase activity"/>
    <property type="evidence" value="ECO:0007669"/>
    <property type="project" value="InterPro"/>
</dbReference>
<dbReference type="Pfam" id="PF00067">
    <property type="entry name" value="p450"/>
    <property type="match status" value="2"/>
</dbReference>
<comment type="cofactor">
    <cofactor evidence="1">
        <name>heme</name>
        <dbReference type="ChEBI" id="CHEBI:30413"/>
    </cofactor>
</comment>
<evidence type="ECO:0000313" key="7">
    <source>
        <dbReference type="Proteomes" id="UP000559027"/>
    </source>
</evidence>
<dbReference type="EMBL" id="JAACJO010000008">
    <property type="protein sequence ID" value="KAF5354807.1"/>
    <property type="molecule type" value="Genomic_DNA"/>
</dbReference>
<sequence length="531" mass="59452">MFLIMSAFVAQGLTPAILLFLGFVCYVYGRVHSYVNYSGSIPRVGRTGVIGFLVTALRYTVDAETVIREGKAKYADQPFAVPTLAGPVFLLRPEFLDKVRASTDQVLNEPMTVDDDLQLPYTMDEHQLKNPYQATVLRTDVNRALPSYIPEMLEESILAIEDALGPLKTTDGHFELPVFDTMTHLIARVSNRVVFGLGLCRDEGFLRAIVRFAETLPLMAPFIRWTPHRFRPVTYSILSRIFGGKREPLRYILPYLQDHFDNHKSLSDATTLVAEHLIKNAPPEETLLGLATRLLNINFGSIHTSSIFITQTLFEIALLDCEAVESMRKEVQEALDSEGGWTKGSLLKFRKIDSALREVGRVYGLMHFALPRYTMVDFDLGNGQIVPPGYKVAVDMHAVHFDPNVYPDPKRCDLFRFSKLRELGGTDAKYGFATVDNHYLPFGAGGMLPGTVKRGSTNPVIITGRHACAGRFFAVTELKMMFAHIILNFDISYPDGIHTRPKNMLFDGAIIPDPKAKLIFKPRPSQPSGAY</sequence>
<evidence type="ECO:0000256" key="3">
    <source>
        <dbReference type="ARBA" id="ARBA00022723"/>
    </source>
</evidence>
<name>A0A8H5FZR9_9AGAR</name>
<keyword evidence="4" id="KW-0560">Oxidoreductase</keyword>
<dbReference type="AlphaFoldDB" id="A0A8H5FZR9"/>
<keyword evidence="5" id="KW-0408">Iron</keyword>
<dbReference type="GO" id="GO:0016705">
    <property type="term" value="F:oxidoreductase activity, acting on paired donors, with incorporation or reduction of molecular oxygen"/>
    <property type="evidence" value="ECO:0007669"/>
    <property type="project" value="InterPro"/>
</dbReference>
<organism evidence="6 7">
    <name type="scientific">Leucocoprinus leucothites</name>
    <dbReference type="NCBI Taxonomy" id="201217"/>
    <lineage>
        <taxon>Eukaryota</taxon>
        <taxon>Fungi</taxon>
        <taxon>Dikarya</taxon>
        <taxon>Basidiomycota</taxon>
        <taxon>Agaricomycotina</taxon>
        <taxon>Agaricomycetes</taxon>
        <taxon>Agaricomycetidae</taxon>
        <taxon>Agaricales</taxon>
        <taxon>Agaricineae</taxon>
        <taxon>Agaricaceae</taxon>
        <taxon>Leucocoprinus</taxon>
    </lineage>
</organism>
<reference evidence="6 7" key="1">
    <citation type="journal article" date="2020" name="ISME J.">
        <title>Uncovering the hidden diversity of litter-decomposition mechanisms in mushroom-forming fungi.</title>
        <authorList>
            <person name="Floudas D."/>
            <person name="Bentzer J."/>
            <person name="Ahren D."/>
            <person name="Johansson T."/>
            <person name="Persson P."/>
            <person name="Tunlid A."/>
        </authorList>
    </citation>
    <scope>NUCLEOTIDE SEQUENCE [LARGE SCALE GENOMIC DNA]</scope>
    <source>
        <strain evidence="6 7">CBS 146.42</strain>
    </source>
</reference>
<dbReference type="Proteomes" id="UP000559027">
    <property type="component" value="Unassembled WGS sequence"/>
</dbReference>